<dbReference type="RefSeq" id="WP_217334608.1">
    <property type="nucleotide sequence ID" value="NZ_JAHQZT010000007.1"/>
</dbReference>
<proteinExistence type="predicted"/>
<protein>
    <submittedName>
        <fullName evidence="2">Uncharacterized protein</fullName>
    </submittedName>
</protein>
<accession>A0ABS6MA73</accession>
<comment type="caution">
    <text evidence="2">The sequence shown here is derived from an EMBL/GenBank/DDBJ whole genome shotgun (WGS) entry which is preliminary data.</text>
</comment>
<evidence type="ECO:0000313" key="3">
    <source>
        <dbReference type="Proteomes" id="UP000755551"/>
    </source>
</evidence>
<dbReference type="EMBL" id="JAHQZT010000007">
    <property type="protein sequence ID" value="MBV0933192.1"/>
    <property type="molecule type" value="Genomic_DNA"/>
</dbReference>
<reference evidence="2 3" key="1">
    <citation type="submission" date="2021-06" db="EMBL/GenBank/DDBJ databases">
        <title>Bacterium isolated from marine sediment.</title>
        <authorList>
            <person name="Zhu K.-L."/>
            <person name="Du Z.-J."/>
            <person name="Liang Q.-Y."/>
        </authorList>
    </citation>
    <scope>NUCLEOTIDE SEQUENCE [LARGE SCALE GENOMIC DNA]</scope>
    <source>
        <strain evidence="2 3">A346</strain>
    </source>
</reference>
<evidence type="ECO:0000313" key="2">
    <source>
        <dbReference type="EMBL" id="MBV0933192.1"/>
    </source>
</evidence>
<organism evidence="2 3">
    <name type="scientific">Marinobacterium weihaiense</name>
    <dbReference type="NCBI Taxonomy" id="2851016"/>
    <lineage>
        <taxon>Bacteria</taxon>
        <taxon>Pseudomonadati</taxon>
        <taxon>Pseudomonadota</taxon>
        <taxon>Gammaproteobacteria</taxon>
        <taxon>Oceanospirillales</taxon>
        <taxon>Oceanospirillaceae</taxon>
        <taxon>Marinobacterium</taxon>
    </lineage>
</organism>
<gene>
    <name evidence="2" type="ORF">KTN04_07570</name>
</gene>
<feature type="compositionally biased region" description="Polar residues" evidence="1">
    <location>
        <begin position="1"/>
        <end position="23"/>
    </location>
</feature>
<name>A0ABS6MA73_9GAMM</name>
<evidence type="ECO:0000256" key="1">
    <source>
        <dbReference type="SAM" id="MobiDB-lite"/>
    </source>
</evidence>
<keyword evidence="3" id="KW-1185">Reference proteome</keyword>
<sequence length="47" mass="5438">MAKLKPSSQNTNNDAQEPESTTLPVMDTFDPDTCRMMEIRYTRKDDD</sequence>
<feature type="region of interest" description="Disordered" evidence="1">
    <location>
        <begin position="1"/>
        <end position="31"/>
    </location>
</feature>
<dbReference type="Proteomes" id="UP000755551">
    <property type="component" value="Unassembled WGS sequence"/>
</dbReference>